<keyword evidence="3" id="KW-1185">Reference proteome</keyword>
<dbReference type="RefSeq" id="WP_189113811.1">
    <property type="nucleotide sequence ID" value="NZ_BMQC01000005.1"/>
</dbReference>
<gene>
    <name evidence="2" type="ORF">GCM10010124_18520</name>
</gene>
<sequence>MRLLPWGPGDLLRRLDDVLSVYGAAMGYSPELLATRRGYIAAHAHRQGFRAVASVTDEGTLAGFGYGYLSGPGQWWHDQICAALPRPDRIWLADCFELVELHVHPAAQGNGLGRTQLRALLEAAPGRTVLLSTPEADEATSRAWRLYRGFDFVDVLRGFRFPGDERAFGVLGRPLPLPSRV</sequence>
<dbReference type="EMBL" id="BMQC01000005">
    <property type="protein sequence ID" value="GGK26166.1"/>
    <property type="molecule type" value="Genomic_DNA"/>
</dbReference>
<accession>A0A8J3BQI7</accession>
<name>A0A8J3BQI7_9ACTN</name>
<comment type="caution">
    <text evidence="2">The sequence shown here is derived from an EMBL/GenBank/DDBJ whole genome shotgun (WGS) entry which is preliminary data.</text>
</comment>
<protein>
    <submittedName>
        <fullName evidence="2">Acetyltransferase</fullName>
    </submittedName>
</protein>
<reference evidence="2" key="2">
    <citation type="submission" date="2020-09" db="EMBL/GenBank/DDBJ databases">
        <authorList>
            <person name="Sun Q."/>
            <person name="Ohkuma M."/>
        </authorList>
    </citation>
    <scope>NUCLEOTIDE SEQUENCE</scope>
    <source>
        <strain evidence="2">JCM 3091</strain>
    </source>
</reference>
<proteinExistence type="predicted"/>
<feature type="domain" description="N-acetyltransferase" evidence="1">
    <location>
        <begin position="1"/>
        <end position="176"/>
    </location>
</feature>
<dbReference type="GO" id="GO:0016747">
    <property type="term" value="F:acyltransferase activity, transferring groups other than amino-acyl groups"/>
    <property type="evidence" value="ECO:0007669"/>
    <property type="project" value="InterPro"/>
</dbReference>
<evidence type="ECO:0000313" key="3">
    <source>
        <dbReference type="Proteomes" id="UP000662200"/>
    </source>
</evidence>
<evidence type="ECO:0000313" key="2">
    <source>
        <dbReference type="EMBL" id="GGK26166.1"/>
    </source>
</evidence>
<dbReference type="Pfam" id="PF00583">
    <property type="entry name" value="Acetyltransf_1"/>
    <property type="match status" value="1"/>
</dbReference>
<organism evidence="2 3">
    <name type="scientific">Pilimelia terevasa</name>
    <dbReference type="NCBI Taxonomy" id="53372"/>
    <lineage>
        <taxon>Bacteria</taxon>
        <taxon>Bacillati</taxon>
        <taxon>Actinomycetota</taxon>
        <taxon>Actinomycetes</taxon>
        <taxon>Micromonosporales</taxon>
        <taxon>Micromonosporaceae</taxon>
        <taxon>Pilimelia</taxon>
    </lineage>
</organism>
<dbReference type="Gene3D" id="3.40.630.30">
    <property type="match status" value="1"/>
</dbReference>
<reference evidence="2" key="1">
    <citation type="journal article" date="2014" name="Int. J. Syst. Evol. Microbiol.">
        <title>Complete genome sequence of Corynebacterium casei LMG S-19264T (=DSM 44701T), isolated from a smear-ripened cheese.</title>
        <authorList>
            <consortium name="US DOE Joint Genome Institute (JGI-PGF)"/>
            <person name="Walter F."/>
            <person name="Albersmeier A."/>
            <person name="Kalinowski J."/>
            <person name="Ruckert C."/>
        </authorList>
    </citation>
    <scope>NUCLEOTIDE SEQUENCE</scope>
    <source>
        <strain evidence="2">JCM 3091</strain>
    </source>
</reference>
<dbReference type="AlphaFoldDB" id="A0A8J3BQI7"/>
<dbReference type="InterPro" id="IPR000182">
    <property type="entry name" value="GNAT_dom"/>
</dbReference>
<dbReference type="PROSITE" id="PS51186">
    <property type="entry name" value="GNAT"/>
    <property type="match status" value="1"/>
</dbReference>
<dbReference type="SUPFAM" id="SSF55729">
    <property type="entry name" value="Acyl-CoA N-acyltransferases (Nat)"/>
    <property type="match status" value="1"/>
</dbReference>
<evidence type="ECO:0000259" key="1">
    <source>
        <dbReference type="PROSITE" id="PS51186"/>
    </source>
</evidence>
<dbReference type="InterPro" id="IPR016181">
    <property type="entry name" value="Acyl_CoA_acyltransferase"/>
</dbReference>
<dbReference type="Proteomes" id="UP000662200">
    <property type="component" value="Unassembled WGS sequence"/>
</dbReference>